<evidence type="ECO:0000259" key="1">
    <source>
        <dbReference type="Pfam" id="PF13503"/>
    </source>
</evidence>
<gene>
    <name evidence="2" type="ORF">GCM10007160_05180</name>
</gene>
<name>A0ABQ2YDM0_9GAMM</name>
<organism evidence="2 3">
    <name type="scientific">Litchfieldella qijiaojingensis</name>
    <dbReference type="NCBI Taxonomy" id="980347"/>
    <lineage>
        <taxon>Bacteria</taxon>
        <taxon>Pseudomonadati</taxon>
        <taxon>Pseudomonadota</taxon>
        <taxon>Gammaproteobacteria</taxon>
        <taxon>Oceanospirillales</taxon>
        <taxon>Halomonadaceae</taxon>
        <taxon>Litchfieldella</taxon>
    </lineage>
</organism>
<feature type="domain" description="DUF4123" evidence="1">
    <location>
        <begin position="21"/>
        <end position="135"/>
    </location>
</feature>
<dbReference type="Pfam" id="PF13503">
    <property type="entry name" value="DUF4123"/>
    <property type="match status" value="1"/>
</dbReference>
<keyword evidence="3" id="KW-1185">Reference proteome</keyword>
<dbReference type="Proteomes" id="UP000653056">
    <property type="component" value="Unassembled WGS sequence"/>
</dbReference>
<comment type="caution">
    <text evidence="2">The sequence shown here is derived from an EMBL/GenBank/DDBJ whole genome shotgun (WGS) entry which is preliminary data.</text>
</comment>
<protein>
    <recommendedName>
        <fullName evidence="1">DUF4123 domain-containing protein</fullName>
    </recommendedName>
</protein>
<dbReference type="EMBL" id="BMXS01000002">
    <property type="protein sequence ID" value="GGX80926.1"/>
    <property type="molecule type" value="Genomic_DNA"/>
</dbReference>
<evidence type="ECO:0000313" key="2">
    <source>
        <dbReference type="EMBL" id="GGX80926.1"/>
    </source>
</evidence>
<dbReference type="InterPro" id="IPR025391">
    <property type="entry name" value="DUF4123"/>
</dbReference>
<sequence length="282" mass="32580">MPRFTEDRDLETLLPHEMPRWLVLDRLPDTLKRLYELEEAPDCEPLYARTAYADCLEQSPLLVRPGDVQSPLWRTFVEGCGETPLRGVIVAGHASGAEVAAHLRTRLETRFYGNRRGLLRFYDPWIAAYLFSRASRDNRWLGPLQSVIWHGGTFEKRAESGAQWQAFVAMETDHQPHPTTLDSEEMALEPAQEADMENYMIRFPLWQRLAERHGLREDARDNIQRFVIACDEAERLALPHEQWADYLAWRFDAPRATWPEDIFDTPVGGRLTLLGIHEGNKG</sequence>
<dbReference type="RefSeq" id="WP_189465952.1">
    <property type="nucleotide sequence ID" value="NZ_BMXS01000002.1"/>
</dbReference>
<evidence type="ECO:0000313" key="3">
    <source>
        <dbReference type="Proteomes" id="UP000653056"/>
    </source>
</evidence>
<reference evidence="3" key="1">
    <citation type="journal article" date="2019" name="Int. J. Syst. Evol. Microbiol.">
        <title>The Global Catalogue of Microorganisms (GCM) 10K type strain sequencing project: providing services to taxonomists for standard genome sequencing and annotation.</title>
        <authorList>
            <consortium name="The Broad Institute Genomics Platform"/>
            <consortium name="The Broad Institute Genome Sequencing Center for Infectious Disease"/>
            <person name="Wu L."/>
            <person name="Ma J."/>
        </authorList>
    </citation>
    <scope>NUCLEOTIDE SEQUENCE [LARGE SCALE GENOMIC DNA]</scope>
    <source>
        <strain evidence="3">KCTC 22228</strain>
    </source>
</reference>
<accession>A0ABQ2YDM0</accession>
<proteinExistence type="predicted"/>